<feature type="domain" description="DUF4097" evidence="2">
    <location>
        <begin position="331"/>
        <end position="493"/>
    </location>
</feature>
<feature type="region of interest" description="Disordered" evidence="1">
    <location>
        <begin position="1"/>
        <end position="217"/>
    </location>
</feature>
<dbReference type="Gene3D" id="2.160.20.120">
    <property type="match status" value="1"/>
</dbReference>
<accession>A0A291H131</accession>
<dbReference type="KEGG" id="bgg:CFK41_15715"/>
<feature type="compositionally biased region" description="Basic residues" evidence="1">
    <location>
        <begin position="23"/>
        <end position="32"/>
    </location>
</feature>
<dbReference type="EMBL" id="CP023564">
    <property type="protein sequence ID" value="ATG56066.1"/>
    <property type="molecule type" value="Genomic_DNA"/>
</dbReference>
<evidence type="ECO:0000313" key="4">
    <source>
        <dbReference type="Proteomes" id="UP000217889"/>
    </source>
</evidence>
<reference evidence="3 4" key="1">
    <citation type="journal article" date="2014" name="Int. J. Syst. Evol. Microbiol.">
        <title>Brachybacterium ginsengisoli sp. nov., isolated from soil of a ginseng field.</title>
        <authorList>
            <person name="Hoang V.A."/>
            <person name="Kim Y.J."/>
            <person name="Nguyen N.L."/>
            <person name="Yang D.C."/>
        </authorList>
    </citation>
    <scope>NUCLEOTIDE SEQUENCE [LARGE SCALE GENOMIC DNA]</scope>
    <source>
        <strain evidence="3 4">DCY80</strain>
    </source>
</reference>
<name>A0A291H131_9MICO</name>
<organism evidence="3 4">
    <name type="scientific">Brachybacterium ginsengisoli</name>
    <dbReference type="NCBI Taxonomy" id="1331682"/>
    <lineage>
        <taxon>Bacteria</taxon>
        <taxon>Bacillati</taxon>
        <taxon>Actinomycetota</taxon>
        <taxon>Actinomycetes</taxon>
        <taxon>Micrococcales</taxon>
        <taxon>Dermabacteraceae</taxon>
        <taxon>Brachybacterium</taxon>
    </lineage>
</organism>
<evidence type="ECO:0000313" key="3">
    <source>
        <dbReference type="EMBL" id="ATG56066.1"/>
    </source>
</evidence>
<feature type="compositionally biased region" description="Low complexity" evidence="1">
    <location>
        <begin position="115"/>
        <end position="134"/>
    </location>
</feature>
<evidence type="ECO:0000259" key="2">
    <source>
        <dbReference type="Pfam" id="PF13349"/>
    </source>
</evidence>
<dbReference type="Pfam" id="PF13349">
    <property type="entry name" value="DUF4097"/>
    <property type="match status" value="1"/>
</dbReference>
<dbReference type="AlphaFoldDB" id="A0A291H131"/>
<feature type="compositionally biased region" description="Low complexity" evidence="1">
    <location>
        <begin position="81"/>
        <end position="107"/>
    </location>
</feature>
<proteinExistence type="predicted"/>
<dbReference type="Proteomes" id="UP000217889">
    <property type="component" value="Chromosome"/>
</dbReference>
<sequence>MASPWSHGSENPHPLRPGAARRERGRRRRLHPAGRPAALDLARARPAPRPAGRDHPGRGRGLRRSRPGTGRSGAPRRRARGACGPAGPRLRPGSAAGTRGAAGPARTRGGGRPGLPGLARHLPAPAAAQVPPRACRCRRGAEPEHLPRPRPHRPPRSPCTHRVRPWSRPHQRLVPLRNQENVMTDHAPQSEPHPEPHPEPSLHPQPSPHSEREDGSVVHEFSATGPIDAAIQGLRGDIVVRAEHGTAVRVELTPHGQDGRELVREMRVRFESGRLSIDTASDAAHAIGDSVSSMLRGLGRDDDGTSWADRLATGLRSATRGVRGLAGSLDITVLVPHGSGVMVHGGAGDVRVHGVLDRVEVRAGAGDITLHRGAEQETRLTTGAGDIAVGPTTGLLSVTTGPGDVVLEEISGRTSVTTGVGDVEVRRAVSGHLAVRTGLGDVTIRVAPGTAARVDLATGLGDRDVQLTPTDGAGDAERTLEIEARSGKGDLRVMRADPVPQGS</sequence>
<gene>
    <name evidence="3" type="ORF">CFK41_15715</name>
</gene>
<keyword evidence="4" id="KW-1185">Reference proteome</keyword>
<protein>
    <recommendedName>
        <fullName evidence="2">DUF4097 domain-containing protein</fullName>
    </recommendedName>
</protein>
<feature type="compositionally biased region" description="Basic residues" evidence="1">
    <location>
        <begin position="148"/>
        <end position="171"/>
    </location>
</feature>
<evidence type="ECO:0000256" key="1">
    <source>
        <dbReference type="SAM" id="MobiDB-lite"/>
    </source>
</evidence>
<dbReference type="InterPro" id="IPR025164">
    <property type="entry name" value="Toastrack_DUF4097"/>
</dbReference>
<feature type="compositionally biased region" description="Low complexity" evidence="1">
    <location>
        <begin position="33"/>
        <end position="45"/>
    </location>
</feature>